<evidence type="ECO:0000313" key="1">
    <source>
        <dbReference type="EMBL" id="MDN5216159.1"/>
    </source>
</evidence>
<proteinExistence type="predicted"/>
<evidence type="ECO:0000313" key="2">
    <source>
        <dbReference type="Proteomes" id="UP001172083"/>
    </source>
</evidence>
<reference evidence="1" key="1">
    <citation type="submission" date="2023-06" db="EMBL/GenBank/DDBJ databases">
        <title>Genomic of Agaribacillus aureum.</title>
        <authorList>
            <person name="Wang G."/>
        </authorList>
    </citation>
    <scope>NUCLEOTIDE SEQUENCE</scope>
    <source>
        <strain evidence="1">BMA12</strain>
    </source>
</reference>
<name>A0ABT8LEF6_9BACT</name>
<organism evidence="1 2">
    <name type="scientific">Agaribacillus aureus</name>
    <dbReference type="NCBI Taxonomy" id="3051825"/>
    <lineage>
        <taxon>Bacteria</taxon>
        <taxon>Pseudomonadati</taxon>
        <taxon>Bacteroidota</taxon>
        <taxon>Cytophagia</taxon>
        <taxon>Cytophagales</taxon>
        <taxon>Splendidivirgaceae</taxon>
        <taxon>Agaribacillus</taxon>
    </lineage>
</organism>
<dbReference type="Pfam" id="PF14054">
    <property type="entry name" value="DUF4249"/>
    <property type="match status" value="1"/>
</dbReference>
<accession>A0ABT8LEF6</accession>
<protein>
    <submittedName>
        <fullName evidence="1">DUF4249 family protein</fullName>
    </submittedName>
</protein>
<dbReference type="Proteomes" id="UP001172083">
    <property type="component" value="Unassembled WGS sequence"/>
</dbReference>
<dbReference type="PROSITE" id="PS51257">
    <property type="entry name" value="PROKAR_LIPOPROTEIN"/>
    <property type="match status" value="1"/>
</dbReference>
<keyword evidence="2" id="KW-1185">Reference proteome</keyword>
<dbReference type="InterPro" id="IPR025345">
    <property type="entry name" value="DUF4249"/>
</dbReference>
<gene>
    <name evidence="1" type="ORF">QQ020_29095</name>
</gene>
<sequence>MNRTSIYKYPFIIFLSFAACLQPLDWEEAEDPSGRLVVEGLITSEKTVHTVKLTRTQAVIVDSLPEMVSEAQVTIADGEREFHLQETAPGIYQTDTLQGEVGKTYHLTVRRNDKTFEAFAEMVKALPAEPVEVFKWDDRLQLPAGVTYFQFLYRDNFGAPAPYRYRVFSEIPENVADYYPTDWTVPNWIKRRMDSGNLITADSTFYLHPGLEPPAIFAYGETNVSGVTYGTRIVELFYSMTEEHYNYVRAVLSETEWKGLGPFSYVSADVPTNLTNGALGFFAASDVLRVEQVVE</sequence>
<dbReference type="EMBL" id="JAUJEB010000008">
    <property type="protein sequence ID" value="MDN5216159.1"/>
    <property type="molecule type" value="Genomic_DNA"/>
</dbReference>
<dbReference type="RefSeq" id="WP_346761497.1">
    <property type="nucleotide sequence ID" value="NZ_JAUJEB010000008.1"/>
</dbReference>
<comment type="caution">
    <text evidence="1">The sequence shown here is derived from an EMBL/GenBank/DDBJ whole genome shotgun (WGS) entry which is preliminary data.</text>
</comment>